<dbReference type="STRING" id="1081108.A0A168KWL6"/>
<accession>A0A168KWL6</accession>
<evidence type="ECO:0000313" key="3">
    <source>
        <dbReference type="EMBL" id="OAA82373.1"/>
    </source>
</evidence>
<proteinExistence type="predicted"/>
<feature type="chain" id="PRO_5007898569" evidence="1">
    <location>
        <begin position="22"/>
        <end position="320"/>
    </location>
</feature>
<dbReference type="InterPro" id="IPR050546">
    <property type="entry name" value="Glycosyl_Hydrlase_16"/>
</dbReference>
<dbReference type="PROSITE" id="PS51762">
    <property type="entry name" value="GH16_2"/>
    <property type="match status" value="1"/>
</dbReference>
<dbReference type="GO" id="GO:0004553">
    <property type="term" value="F:hydrolase activity, hydrolyzing O-glycosyl compounds"/>
    <property type="evidence" value="ECO:0007669"/>
    <property type="project" value="InterPro"/>
</dbReference>
<dbReference type="SUPFAM" id="SSF49899">
    <property type="entry name" value="Concanavalin A-like lectins/glucanases"/>
    <property type="match status" value="1"/>
</dbReference>
<protein>
    <submittedName>
        <fullName evidence="3">Carbohydrate binding family 6</fullName>
    </submittedName>
</protein>
<comment type="caution">
    <text evidence="3">The sequence shown here is derived from an EMBL/GenBank/DDBJ whole genome shotgun (WGS) entry which is preliminary data.</text>
</comment>
<gene>
    <name evidence="3" type="ORF">LEL_01918</name>
</gene>
<keyword evidence="1" id="KW-0732">Signal</keyword>
<name>A0A168KWL6_CORDF</name>
<evidence type="ECO:0000256" key="1">
    <source>
        <dbReference type="SAM" id="SignalP"/>
    </source>
</evidence>
<dbReference type="EMBL" id="AZHF01000001">
    <property type="protein sequence ID" value="OAA82373.1"/>
    <property type="molecule type" value="Genomic_DNA"/>
</dbReference>
<dbReference type="PANTHER" id="PTHR10963">
    <property type="entry name" value="GLYCOSYL HYDROLASE-RELATED"/>
    <property type="match status" value="1"/>
</dbReference>
<dbReference type="Gene3D" id="2.60.120.200">
    <property type="match status" value="1"/>
</dbReference>
<feature type="signal peptide" evidence="1">
    <location>
        <begin position="1"/>
        <end position="21"/>
    </location>
</feature>
<dbReference type="AlphaFoldDB" id="A0A168KWL6"/>
<reference evidence="3 4" key="1">
    <citation type="journal article" date="2016" name="Genome Biol. Evol.">
        <title>Divergent and convergent evolution of fungal pathogenicity.</title>
        <authorList>
            <person name="Shang Y."/>
            <person name="Xiao G."/>
            <person name="Zheng P."/>
            <person name="Cen K."/>
            <person name="Zhan S."/>
            <person name="Wang C."/>
        </authorList>
    </citation>
    <scope>NUCLEOTIDE SEQUENCE [LARGE SCALE GENOMIC DNA]</scope>
    <source>
        <strain evidence="3 4">RCEF 1005</strain>
    </source>
</reference>
<dbReference type="Pfam" id="PF26113">
    <property type="entry name" value="GH16_XgeA"/>
    <property type="match status" value="1"/>
</dbReference>
<evidence type="ECO:0000313" key="4">
    <source>
        <dbReference type="Proteomes" id="UP000076881"/>
    </source>
</evidence>
<evidence type="ECO:0000259" key="2">
    <source>
        <dbReference type="PROSITE" id="PS51762"/>
    </source>
</evidence>
<sequence length="320" mass="35405">MKARPFAILVALLAHTAYANAADNSVAGVPLPAGFSRALFYDDFSSNSSLDLSKWAYDLGTQYPGGPANWGTGEIQSYTASSDNIYITHEKTLRIVPVHDGQGGWTSARIETQPDWDFAAAVGQQIRVEAKVKLGLAEADEQWGIWPAFWSLGSAYRDNYQNWPSIGEVDFFESTHGQPSVWQSLHCGSSAFGGPCNEPTGRFQEAGSDIYNRDDWNIFSWELDRRHGTGWTDTWMGPEERMTWFVNDKPLFVLKKSDLGNDEAWNQIVDDKKFLLLNVAVGGSFANARAGFQTPTEKTTGGLGAAMEVDYVGVYESWSK</sequence>
<dbReference type="PANTHER" id="PTHR10963:SF60">
    <property type="entry name" value="GRAM-NEGATIVE BACTERIA-BINDING PROTEIN 1-RELATED"/>
    <property type="match status" value="1"/>
</dbReference>
<keyword evidence="4" id="KW-1185">Reference proteome</keyword>
<dbReference type="OrthoDB" id="192832at2759"/>
<dbReference type="InterPro" id="IPR013320">
    <property type="entry name" value="ConA-like_dom_sf"/>
</dbReference>
<dbReference type="GO" id="GO:0005975">
    <property type="term" value="P:carbohydrate metabolic process"/>
    <property type="evidence" value="ECO:0007669"/>
    <property type="project" value="InterPro"/>
</dbReference>
<feature type="domain" description="GH16" evidence="2">
    <location>
        <begin position="24"/>
        <end position="320"/>
    </location>
</feature>
<dbReference type="InterPro" id="IPR000757">
    <property type="entry name" value="Beta-glucanase-like"/>
</dbReference>
<organism evidence="3 4">
    <name type="scientific">Akanthomyces lecanii RCEF 1005</name>
    <dbReference type="NCBI Taxonomy" id="1081108"/>
    <lineage>
        <taxon>Eukaryota</taxon>
        <taxon>Fungi</taxon>
        <taxon>Dikarya</taxon>
        <taxon>Ascomycota</taxon>
        <taxon>Pezizomycotina</taxon>
        <taxon>Sordariomycetes</taxon>
        <taxon>Hypocreomycetidae</taxon>
        <taxon>Hypocreales</taxon>
        <taxon>Cordycipitaceae</taxon>
        <taxon>Akanthomyces</taxon>
        <taxon>Cordyceps confragosa</taxon>
    </lineage>
</organism>
<dbReference type="Proteomes" id="UP000076881">
    <property type="component" value="Unassembled WGS sequence"/>
</dbReference>